<dbReference type="Pfam" id="PF04264">
    <property type="entry name" value="YceI"/>
    <property type="match status" value="1"/>
</dbReference>
<feature type="domain" description="Lipid/polyisoprenoid-binding YceI-like" evidence="1">
    <location>
        <begin position="21"/>
        <end position="190"/>
    </location>
</feature>
<reference evidence="2" key="1">
    <citation type="submission" date="2018-06" db="EMBL/GenBank/DDBJ databases">
        <authorList>
            <person name="Zhirakovskaya E."/>
        </authorList>
    </citation>
    <scope>NUCLEOTIDE SEQUENCE</scope>
</reference>
<dbReference type="AlphaFoldDB" id="A0A3B0Y162"/>
<organism evidence="2">
    <name type="scientific">hydrothermal vent metagenome</name>
    <dbReference type="NCBI Taxonomy" id="652676"/>
    <lineage>
        <taxon>unclassified sequences</taxon>
        <taxon>metagenomes</taxon>
        <taxon>ecological metagenomes</taxon>
    </lineage>
</organism>
<dbReference type="InterPro" id="IPR027016">
    <property type="entry name" value="UCP029811"/>
</dbReference>
<dbReference type="SMART" id="SM00867">
    <property type="entry name" value="YceI"/>
    <property type="match status" value="1"/>
</dbReference>
<dbReference type="InterPro" id="IPR007372">
    <property type="entry name" value="Lipid/polyisoprenoid-bd_YceI"/>
</dbReference>
<dbReference type="EMBL" id="UOFI01000151">
    <property type="protein sequence ID" value="VAW69317.1"/>
    <property type="molecule type" value="Genomic_DNA"/>
</dbReference>
<evidence type="ECO:0000259" key="1">
    <source>
        <dbReference type="SMART" id="SM00867"/>
    </source>
</evidence>
<dbReference type="PIRSF" id="PIRSF029811">
    <property type="entry name" value="UCP029811"/>
    <property type="match status" value="1"/>
</dbReference>
<gene>
    <name evidence="2" type="ORF">MNBD_GAMMA09-1646</name>
</gene>
<name>A0A3B0Y162_9ZZZZ</name>
<dbReference type="InterPro" id="IPR036761">
    <property type="entry name" value="TTHA0802/YceI-like_sf"/>
</dbReference>
<dbReference type="Gene3D" id="2.40.128.110">
    <property type="entry name" value="Lipid/polyisoprenoid-binding, YceI-like"/>
    <property type="match status" value="1"/>
</dbReference>
<evidence type="ECO:0000313" key="2">
    <source>
        <dbReference type="EMBL" id="VAW69317.1"/>
    </source>
</evidence>
<sequence>MFKLLAAALIALLVSPCVFANWQLVNDQSDVSFVSTKKSRVSEAHHFKSLNGTIDDKGNISISIALSSVETNIAIRNDRMKSMLFEIIKYPEANIKASIDPERINKMRAGDTYTDNISIKLSLHGFTKKINGNIKIIKLTNNRVMATSISPIIINADKFKLADGIEKLRKAAKLPSISTAVPVVFNFVFSK</sequence>
<accession>A0A3B0Y162</accession>
<protein>
    <recommendedName>
        <fullName evidence="1">Lipid/polyisoprenoid-binding YceI-like domain-containing protein</fullName>
    </recommendedName>
</protein>
<dbReference type="SUPFAM" id="SSF101874">
    <property type="entry name" value="YceI-like"/>
    <property type="match status" value="1"/>
</dbReference>
<proteinExistence type="predicted"/>